<evidence type="ECO:0000256" key="1">
    <source>
        <dbReference type="SAM" id="Phobius"/>
    </source>
</evidence>
<feature type="transmembrane region" description="Helical" evidence="1">
    <location>
        <begin position="110"/>
        <end position="130"/>
    </location>
</feature>
<keyword evidence="1" id="KW-1133">Transmembrane helix</keyword>
<evidence type="ECO:0000313" key="3">
    <source>
        <dbReference type="Proteomes" id="UP001501666"/>
    </source>
</evidence>
<organism evidence="2 3">
    <name type="scientific">Nonomuraea recticatena</name>
    <dbReference type="NCBI Taxonomy" id="46178"/>
    <lineage>
        <taxon>Bacteria</taxon>
        <taxon>Bacillati</taxon>
        <taxon>Actinomycetota</taxon>
        <taxon>Actinomycetes</taxon>
        <taxon>Streptosporangiales</taxon>
        <taxon>Streptosporangiaceae</taxon>
        <taxon>Nonomuraea</taxon>
    </lineage>
</organism>
<keyword evidence="1" id="KW-0472">Membrane</keyword>
<name>A0ABN3SGV3_9ACTN</name>
<gene>
    <name evidence="2" type="ORF">GCM10010412_058080</name>
</gene>
<dbReference type="Proteomes" id="UP001501666">
    <property type="component" value="Unassembled WGS sequence"/>
</dbReference>
<evidence type="ECO:0000313" key="2">
    <source>
        <dbReference type="EMBL" id="GAA2676092.1"/>
    </source>
</evidence>
<proteinExistence type="predicted"/>
<dbReference type="EMBL" id="BAAATE010000017">
    <property type="protein sequence ID" value="GAA2676092.1"/>
    <property type="molecule type" value="Genomic_DNA"/>
</dbReference>
<feature type="transmembrane region" description="Helical" evidence="1">
    <location>
        <begin position="28"/>
        <end position="47"/>
    </location>
</feature>
<keyword evidence="1" id="KW-0812">Transmembrane</keyword>
<comment type="caution">
    <text evidence="2">The sequence shown here is derived from an EMBL/GenBank/DDBJ whole genome shotgun (WGS) entry which is preliminary data.</text>
</comment>
<evidence type="ECO:0008006" key="4">
    <source>
        <dbReference type="Google" id="ProtNLM"/>
    </source>
</evidence>
<feature type="transmembrane region" description="Helical" evidence="1">
    <location>
        <begin position="142"/>
        <end position="163"/>
    </location>
</feature>
<feature type="transmembrane region" description="Helical" evidence="1">
    <location>
        <begin position="59"/>
        <end position="81"/>
    </location>
</feature>
<reference evidence="2 3" key="1">
    <citation type="journal article" date="2019" name="Int. J. Syst. Evol. Microbiol.">
        <title>The Global Catalogue of Microorganisms (GCM) 10K type strain sequencing project: providing services to taxonomists for standard genome sequencing and annotation.</title>
        <authorList>
            <consortium name="The Broad Institute Genomics Platform"/>
            <consortium name="The Broad Institute Genome Sequencing Center for Infectious Disease"/>
            <person name="Wu L."/>
            <person name="Ma J."/>
        </authorList>
    </citation>
    <scope>NUCLEOTIDE SEQUENCE [LARGE SCALE GENOMIC DNA]</scope>
    <source>
        <strain evidence="2 3">JCM 6835</strain>
    </source>
</reference>
<accession>A0ABN3SGV3</accession>
<protein>
    <recommendedName>
        <fullName evidence="4">DUF3180 family protein</fullName>
    </recommendedName>
</protein>
<keyword evidence="3" id="KW-1185">Reference proteome</keyword>
<sequence length="248" mass="26079">MMTGMVTTHPGADAIAGLRAHARSARHLAVAVLVASIASLATAQMLAERAPTREGTRPFAWLALGVLALAVPAMTLTQAAWGARSRRVRVREQALYAKVSSGPLQAASRLGVAAGWAVTLLLGFTVPRLFRESALYGLATAMSQAIEVVALAGLAAAVFYAIWWMRDTLAHATASPGDPWDPGHRGPGQERRPAWAGAAAATCALVAARAHLWEPATWLLCALLALTLACLLAAWAGTRRQEGLVTHE</sequence>
<feature type="transmembrane region" description="Helical" evidence="1">
    <location>
        <begin position="216"/>
        <end position="236"/>
    </location>
</feature>